<dbReference type="OrthoDB" id="9790367at2"/>
<dbReference type="GO" id="GO:0043709">
    <property type="term" value="P:cell adhesion involved in single-species biofilm formation"/>
    <property type="evidence" value="ECO:0007669"/>
    <property type="project" value="TreeGrafter"/>
</dbReference>
<dbReference type="InterPro" id="IPR029787">
    <property type="entry name" value="Nucleotide_cyclase"/>
</dbReference>
<dbReference type="Proteomes" id="UP000001052">
    <property type="component" value="Chromosome"/>
</dbReference>
<dbReference type="SUPFAM" id="SSF55073">
    <property type="entry name" value="Nucleotide cyclase"/>
    <property type="match status" value="1"/>
</dbReference>
<dbReference type="STRING" id="485915.Dret_0674"/>
<dbReference type="PROSITE" id="PS50887">
    <property type="entry name" value="GGDEF"/>
    <property type="match status" value="1"/>
</dbReference>
<dbReference type="EC" id="2.7.7.65" evidence="1"/>
<dbReference type="NCBIfam" id="TIGR00254">
    <property type="entry name" value="GGDEF"/>
    <property type="match status" value="1"/>
</dbReference>
<evidence type="ECO:0000313" key="5">
    <source>
        <dbReference type="EMBL" id="ACV67966.1"/>
    </source>
</evidence>
<evidence type="ECO:0000256" key="2">
    <source>
        <dbReference type="SAM" id="Coils"/>
    </source>
</evidence>
<dbReference type="Gene3D" id="3.30.70.270">
    <property type="match status" value="1"/>
</dbReference>
<dbReference type="AlphaFoldDB" id="C8X0L9"/>
<reference evidence="6" key="1">
    <citation type="submission" date="2009-09" db="EMBL/GenBank/DDBJ databases">
        <title>The complete chromosome of Desulfohalobium retbaense DSM 5692.</title>
        <authorList>
            <consortium name="US DOE Joint Genome Institute (JGI-PGF)"/>
            <person name="Lucas S."/>
            <person name="Copeland A."/>
            <person name="Lapidus A."/>
            <person name="Glavina del Rio T."/>
            <person name="Dalin E."/>
            <person name="Tice H."/>
            <person name="Bruce D."/>
            <person name="Goodwin L."/>
            <person name="Pitluck S."/>
            <person name="Kyrpides N."/>
            <person name="Mavromatis K."/>
            <person name="Ivanova N."/>
            <person name="Mikhailova N."/>
            <person name="Munk A.C."/>
            <person name="Brettin T."/>
            <person name="Detter J.C."/>
            <person name="Han C."/>
            <person name="Tapia R."/>
            <person name="Larimer F."/>
            <person name="Land M."/>
            <person name="Hauser L."/>
            <person name="Markowitz V."/>
            <person name="Cheng J.-F."/>
            <person name="Hugenholtz P."/>
            <person name="Woyke T."/>
            <person name="Wu D."/>
            <person name="Spring S."/>
            <person name="Klenk H.-P."/>
            <person name="Eisen J.A."/>
        </authorList>
    </citation>
    <scope>NUCLEOTIDE SEQUENCE [LARGE SCALE GENOMIC DNA]</scope>
    <source>
        <strain evidence="6">DSM 5692</strain>
    </source>
</reference>
<evidence type="ECO:0000313" key="6">
    <source>
        <dbReference type="Proteomes" id="UP000001052"/>
    </source>
</evidence>
<dbReference type="CDD" id="cd01949">
    <property type="entry name" value="GGDEF"/>
    <property type="match status" value="1"/>
</dbReference>
<evidence type="ECO:0000259" key="4">
    <source>
        <dbReference type="PROSITE" id="PS50887"/>
    </source>
</evidence>
<sequence length="355" mass="39329">MPYSCQGGLALFCSPTGSVLEVIRDETGLMDHLGSQPLLSRIIYKDDRRKLLNFLLRVRSYGSAFDWEIAVRCQEQAVPFYFAGVVHEEKILVVASHSQDGVYSLYEELMLINNEQVNQLRHVLKEKAERLYDTGDEEDGLWSDLTQMNNELINLQRELAKKNAALEAANTRINELLRTDPLTGVANRRHVEDFLGQAVARSERHGVPLCVVMCDLDRFKAVNDTYGHAVGDQALQGFASVLLENCRTEDLVGRFGGEEFLLVLQDTTLEAGGCLADRMRQKVATAVLVAEGVQQTASFGVAAYRAGEGSESVIQRADKAMYAAKNKGRDRVVLENETQPDSSLSPCAEERGKGA</sequence>
<accession>C8X0L9</accession>
<dbReference type="PANTHER" id="PTHR45138">
    <property type="entry name" value="REGULATORY COMPONENTS OF SENSORY TRANSDUCTION SYSTEM"/>
    <property type="match status" value="1"/>
</dbReference>
<feature type="compositionally biased region" description="Polar residues" evidence="3">
    <location>
        <begin position="336"/>
        <end position="345"/>
    </location>
</feature>
<gene>
    <name evidence="5" type="ordered locus">Dret_0674</name>
</gene>
<dbReference type="GO" id="GO:0005886">
    <property type="term" value="C:plasma membrane"/>
    <property type="evidence" value="ECO:0007669"/>
    <property type="project" value="TreeGrafter"/>
</dbReference>
<keyword evidence="2" id="KW-0175">Coiled coil</keyword>
<dbReference type="InterPro" id="IPR043128">
    <property type="entry name" value="Rev_trsase/Diguanyl_cyclase"/>
</dbReference>
<dbReference type="GO" id="GO:0052621">
    <property type="term" value="F:diguanylate cyclase activity"/>
    <property type="evidence" value="ECO:0007669"/>
    <property type="project" value="UniProtKB-EC"/>
</dbReference>
<feature type="domain" description="GGDEF" evidence="4">
    <location>
        <begin position="207"/>
        <end position="337"/>
    </location>
</feature>
<dbReference type="FunFam" id="3.30.70.270:FF:000001">
    <property type="entry name" value="Diguanylate cyclase domain protein"/>
    <property type="match status" value="1"/>
</dbReference>
<dbReference type="Pfam" id="PF00990">
    <property type="entry name" value="GGDEF"/>
    <property type="match status" value="1"/>
</dbReference>
<feature type="coiled-coil region" evidence="2">
    <location>
        <begin position="145"/>
        <end position="179"/>
    </location>
</feature>
<dbReference type="GO" id="GO:1902201">
    <property type="term" value="P:negative regulation of bacterial-type flagellum-dependent cell motility"/>
    <property type="evidence" value="ECO:0007669"/>
    <property type="project" value="TreeGrafter"/>
</dbReference>
<organism evidence="5 6">
    <name type="scientific">Desulfohalobium retbaense (strain ATCC 49708 / DSM 5692 / JCM 16813 / HR100)</name>
    <dbReference type="NCBI Taxonomy" id="485915"/>
    <lineage>
        <taxon>Bacteria</taxon>
        <taxon>Pseudomonadati</taxon>
        <taxon>Thermodesulfobacteriota</taxon>
        <taxon>Desulfovibrionia</taxon>
        <taxon>Desulfovibrionales</taxon>
        <taxon>Desulfohalobiaceae</taxon>
        <taxon>Desulfohalobium</taxon>
    </lineage>
</organism>
<dbReference type="HOGENOM" id="CLU_000445_11_4_7"/>
<dbReference type="InterPro" id="IPR050469">
    <property type="entry name" value="Diguanylate_Cyclase"/>
</dbReference>
<proteinExistence type="predicted"/>
<dbReference type="PANTHER" id="PTHR45138:SF24">
    <property type="entry name" value="DIGUANYLATE CYCLASE DGCC-RELATED"/>
    <property type="match status" value="1"/>
</dbReference>
<reference evidence="5 6" key="2">
    <citation type="journal article" date="2010" name="Stand. Genomic Sci.">
        <title>Complete genome sequence of Desulfohalobium retbaense type strain (HR(100)).</title>
        <authorList>
            <person name="Spring S."/>
            <person name="Nolan M."/>
            <person name="Lapidus A."/>
            <person name="Glavina Del Rio T."/>
            <person name="Copeland A."/>
            <person name="Tice H."/>
            <person name="Cheng J.F."/>
            <person name="Lucas S."/>
            <person name="Land M."/>
            <person name="Chen F."/>
            <person name="Bruce D."/>
            <person name="Goodwin L."/>
            <person name="Pitluck S."/>
            <person name="Ivanova N."/>
            <person name="Mavromatis K."/>
            <person name="Mikhailova N."/>
            <person name="Pati A."/>
            <person name="Chen A."/>
            <person name="Palaniappan K."/>
            <person name="Hauser L."/>
            <person name="Chang Y.J."/>
            <person name="Jeffries C.D."/>
            <person name="Munk C."/>
            <person name="Kiss H."/>
            <person name="Chain P."/>
            <person name="Han C."/>
            <person name="Brettin T."/>
            <person name="Detter J.C."/>
            <person name="Schuler E."/>
            <person name="Goker M."/>
            <person name="Rohde M."/>
            <person name="Bristow J."/>
            <person name="Eisen J.A."/>
            <person name="Markowitz V."/>
            <person name="Hugenholtz P."/>
            <person name="Kyrpides N.C."/>
            <person name="Klenk H.P."/>
        </authorList>
    </citation>
    <scope>NUCLEOTIDE SEQUENCE [LARGE SCALE GENOMIC DNA]</scope>
    <source>
        <strain evidence="5 6">DSM 5692</strain>
    </source>
</reference>
<dbReference type="SMART" id="SM00267">
    <property type="entry name" value="GGDEF"/>
    <property type="match status" value="1"/>
</dbReference>
<keyword evidence="6" id="KW-1185">Reference proteome</keyword>
<evidence type="ECO:0000256" key="1">
    <source>
        <dbReference type="ARBA" id="ARBA00012528"/>
    </source>
</evidence>
<dbReference type="KEGG" id="drt:Dret_0674"/>
<dbReference type="EMBL" id="CP001734">
    <property type="protein sequence ID" value="ACV67966.1"/>
    <property type="molecule type" value="Genomic_DNA"/>
</dbReference>
<feature type="region of interest" description="Disordered" evidence="3">
    <location>
        <begin position="330"/>
        <end position="355"/>
    </location>
</feature>
<protein>
    <recommendedName>
        <fullName evidence="1">diguanylate cyclase</fullName>
        <ecNumber evidence="1">2.7.7.65</ecNumber>
    </recommendedName>
</protein>
<dbReference type="eggNOG" id="COG3706">
    <property type="taxonomic scope" value="Bacteria"/>
</dbReference>
<dbReference type="RefSeq" id="WP_015751124.1">
    <property type="nucleotide sequence ID" value="NC_013223.1"/>
</dbReference>
<name>C8X0L9_DESRD</name>
<evidence type="ECO:0000256" key="3">
    <source>
        <dbReference type="SAM" id="MobiDB-lite"/>
    </source>
</evidence>
<dbReference type="InterPro" id="IPR000160">
    <property type="entry name" value="GGDEF_dom"/>
</dbReference>